<dbReference type="Proteomes" id="UP001227230">
    <property type="component" value="Chromosome 8"/>
</dbReference>
<keyword evidence="12" id="KW-1185">Reference proteome</keyword>
<evidence type="ECO:0000256" key="4">
    <source>
        <dbReference type="ARBA" id="ARBA00022723"/>
    </source>
</evidence>
<dbReference type="CDD" id="cd16469">
    <property type="entry name" value="RING-H2_RNF24-like"/>
    <property type="match status" value="1"/>
</dbReference>
<organism evidence="11 12">
    <name type="scientific">Vitis vinifera</name>
    <name type="common">Grape</name>
    <dbReference type="NCBI Taxonomy" id="29760"/>
    <lineage>
        <taxon>Eukaryota</taxon>
        <taxon>Viridiplantae</taxon>
        <taxon>Streptophyta</taxon>
        <taxon>Embryophyta</taxon>
        <taxon>Tracheophyta</taxon>
        <taxon>Spermatophyta</taxon>
        <taxon>Magnoliopsida</taxon>
        <taxon>eudicotyledons</taxon>
        <taxon>Gunneridae</taxon>
        <taxon>Pentapetalae</taxon>
        <taxon>rosids</taxon>
        <taxon>Vitales</taxon>
        <taxon>Vitaceae</taxon>
        <taxon>Viteae</taxon>
        <taxon>Vitis</taxon>
    </lineage>
</organism>
<sequence length="705" mass="77869">MGILLGPMWLNIRKKEKENNEINVPLIQVVSVPVISPIVVFFVLPPSDSSPTGSSYRSSFTGPNFEDPFPALCRMFISHRIWFISMMASVLKCYRSAFLLGEQTIGTCNAEMTLSRSPEVSCDYASTASIACAVGMELQDVVETNSYLVSKVLGNVEFRRGGIHLYNTSQMFEGDHDQTWNHMNADQPYLARAGVAENVSLIYPVENMTIDGGHYSSHWNPPPRPNVYSSSGHNVEVPHYQQDALGPSRDPFLHLPAAGTFPMGPENYAHHASSSNYDRQTFHGMDNGFVDLTMGNGRGPYKRKSPGIPSVFERGSTSRFYSAGSSSDLSVSADLRQEKPNADSQNMPWDHINMSPGYRGSGLSIGGEGSLRNVRSRSALDLESNLARTHLSGNPSRHSYSASHPMDYSSSVDLSSQSSNSSSREWNHILSPAHGRTPVSDTSGLSHETNHFPLGSCTTNAPVEFGGYNHDFIPSRNPIVPQSLHGTSNQSVRGVRTSYSQRSTPTSRASSSNSRLGHPTTDEGLQLVAENYSSRHSRPFSTVGWRNSDRNGRSRISNERFRSLSDEAGVRERLASEGLMIVDRSALYGSRNLFDQHREMRLDVDNMSYEELLALGERIGNVNTGLSEDMMSKCLTETIYCSSDQLQEEGACVICLDEYKNMDDVGTLSACRHDYHVDCIKKWLLMKNSCPICKAPALPDHMKGI</sequence>
<protein>
    <recommendedName>
        <fullName evidence="2">RING-type E3 ubiquitin transferase</fullName>
        <ecNumber evidence="2">2.3.2.27</ecNumber>
    </recommendedName>
</protein>
<dbReference type="PANTHER" id="PTHR22937">
    <property type="entry name" value="E3 UBIQUITIN-PROTEIN LIGASE RNF165"/>
    <property type="match status" value="1"/>
</dbReference>
<evidence type="ECO:0000259" key="10">
    <source>
        <dbReference type="PROSITE" id="PS50089"/>
    </source>
</evidence>
<comment type="catalytic activity">
    <reaction evidence="1">
        <text>S-ubiquitinyl-[E2 ubiquitin-conjugating enzyme]-L-cysteine + [acceptor protein]-L-lysine = [E2 ubiquitin-conjugating enzyme]-L-cysteine + N(6)-ubiquitinyl-[acceptor protein]-L-lysine.</text>
        <dbReference type="EC" id="2.3.2.27"/>
    </reaction>
</comment>
<name>A0ABY9CCU4_VITVI</name>
<feature type="region of interest" description="Disordered" evidence="9">
    <location>
        <begin position="386"/>
        <end position="425"/>
    </location>
</feature>
<evidence type="ECO:0000256" key="9">
    <source>
        <dbReference type="SAM" id="MobiDB-lite"/>
    </source>
</evidence>
<dbReference type="SUPFAM" id="SSF57850">
    <property type="entry name" value="RING/U-box"/>
    <property type="match status" value="1"/>
</dbReference>
<dbReference type="EMBL" id="CP126655">
    <property type="protein sequence ID" value="WJZ93165.1"/>
    <property type="molecule type" value="Genomic_DNA"/>
</dbReference>
<evidence type="ECO:0000256" key="3">
    <source>
        <dbReference type="ARBA" id="ARBA00022679"/>
    </source>
</evidence>
<feature type="domain" description="RING-type" evidence="10">
    <location>
        <begin position="652"/>
        <end position="694"/>
    </location>
</feature>
<dbReference type="PANTHER" id="PTHR22937:SF174">
    <property type="entry name" value="RING-TYPE E3 UBIQUITIN TRANSFERASE"/>
    <property type="match status" value="1"/>
</dbReference>
<dbReference type="EC" id="2.3.2.27" evidence="2"/>
<evidence type="ECO:0000256" key="5">
    <source>
        <dbReference type="ARBA" id="ARBA00022771"/>
    </source>
</evidence>
<evidence type="ECO:0000256" key="6">
    <source>
        <dbReference type="ARBA" id="ARBA00022786"/>
    </source>
</evidence>
<evidence type="ECO:0000313" key="12">
    <source>
        <dbReference type="Proteomes" id="UP001227230"/>
    </source>
</evidence>
<dbReference type="Gene3D" id="3.30.40.10">
    <property type="entry name" value="Zinc/RING finger domain, C3HC4 (zinc finger)"/>
    <property type="match status" value="1"/>
</dbReference>
<dbReference type="SMART" id="SM00184">
    <property type="entry name" value="RING"/>
    <property type="match status" value="1"/>
</dbReference>
<evidence type="ECO:0000256" key="7">
    <source>
        <dbReference type="ARBA" id="ARBA00022833"/>
    </source>
</evidence>
<dbReference type="InterPro" id="IPR045191">
    <property type="entry name" value="MBR1/2-like"/>
</dbReference>
<evidence type="ECO:0000256" key="8">
    <source>
        <dbReference type="PROSITE-ProRule" id="PRU00175"/>
    </source>
</evidence>
<evidence type="ECO:0000256" key="2">
    <source>
        <dbReference type="ARBA" id="ARBA00012483"/>
    </source>
</evidence>
<keyword evidence="7" id="KW-0862">Zinc</keyword>
<evidence type="ECO:0000256" key="1">
    <source>
        <dbReference type="ARBA" id="ARBA00000900"/>
    </source>
</evidence>
<gene>
    <name evidence="11" type="ORF">VitviT2T_012125</name>
</gene>
<dbReference type="PROSITE" id="PS50089">
    <property type="entry name" value="ZF_RING_2"/>
    <property type="match status" value="1"/>
</dbReference>
<feature type="compositionally biased region" description="Low complexity" evidence="9">
    <location>
        <begin position="409"/>
        <end position="423"/>
    </location>
</feature>
<dbReference type="InterPro" id="IPR001841">
    <property type="entry name" value="Znf_RING"/>
</dbReference>
<keyword evidence="4" id="KW-0479">Metal-binding</keyword>
<evidence type="ECO:0000313" key="11">
    <source>
        <dbReference type="EMBL" id="WJZ93165.1"/>
    </source>
</evidence>
<keyword evidence="6" id="KW-0833">Ubl conjugation pathway</keyword>
<dbReference type="Pfam" id="PF13639">
    <property type="entry name" value="zf-RING_2"/>
    <property type="match status" value="1"/>
</dbReference>
<dbReference type="InterPro" id="IPR013083">
    <property type="entry name" value="Znf_RING/FYVE/PHD"/>
</dbReference>
<accession>A0ABY9CCU4</accession>
<feature type="compositionally biased region" description="Low complexity" evidence="9">
    <location>
        <begin position="500"/>
        <end position="515"/>
    </location>
</feature>
<keyword evidence="3" id="KW-0808">Transferase</keyword>
<feature type="region of interest" description="Disordered" evidence="9">
    <location>
        <begin position="476"/>
        <end position="521"/>
    </location>
</feature>
<feature type="compositionally biased region" description="Polar residues" evidence="9">
    <location>
        <begin position="391"/>
        <end position="402"/>
    </location>
</feature>
<reference evidence="11 12" key="1">
    <citation type="journal article" date="2023" name="Hortic Res">
        <title>The complete reference genome for grapevine (Vitis vinifera L.) genetics and breeding.</title>
        <authorList>
            <person name="Shi X."/>
            <person name="Cao S."/>
            <person name="Wang X."/>
            <person name="Huang S."/>
            <person name="Wang Y."/>
            <person name="Liu Z."/>
            <person name="Liu W."/>
            <person name="Leng X."/>
            <person name="Peng Y."/>
            <person name="Wang N."/>
            <person name="Wang Y."/>
            <person name="Ma Z."/>
            <person name="Xu X."/>
            <person name="Zhang F."/>
            <person name="Xue H."/>
            <person name="Zhong H."/>
            <person name="Wang Y."/>
            <person name="Zhang K."/>
            <person name="Velt A."/>
            <person name="Avia K."/>
            <person name="Holtgrawe D."/>
            <person name="Grimplet J."/>
            <person name="Matus J.T."/>
            <person name="Ware D."/>
            <person name="Wu X."/>
            <person name="Wang H."/>
            <person name="Liu C."/>
            <person name="Fang Y."/>
            <person name="Rustenholz C."/>
            <person name="Cheng Z."/>
            <person name="Xiao H."/>
            <person name="Zhou Y."/>
        </authorList>
    </citation>
    <scope>NUCLEOTIDE SEQUENCE [LARGE SCALE GENOMIC DNA]</scope>
    <source>
        <strain evidence="12">cv. Pinot noir / PN40024</strain>
        <tissue evidence="11">Leaf</tissue>
    </source>
</reference>
<proteinExistence type="predicted"/>
<keyword evidence="5 8" id="KW-0863">Zinc-finger</keyword>